<name>D2VS00_NAEGR</name>
<dbReference type="InterPro" id="IPR001138">
    <property type="entry name" value="Zn2Cys6_DnaBD"/>
</dbReference>
<reference evidence="3 4" key="1">
    <citation type="journal article" date="2010" name="Cell">
        <title>The genome of Naegleria gruberi illuminates early eukaryotic versatility.</title>
        <authorList>
            <person name="Fritz-Laylin L.K."/>
            <person name="Prochnik S.E."/>
            <person name="Ginger M.L."/>
            <person name="Dacks J.B."/>
            <person name="Carpenter M.L."/>
            <person name="Field M.C."/>
            <person name="Kuo A."/>
            <person name="Paredez A."/>
            <person name="Chapman J."/>
            <person name="Pham J."/>
            <person name="Shu S."/>
            <person name="Neupane R."/>
            <person name="Cipriano M."/>
            <person name="Mancuso J."/>
            <person name="Tu H."/>
            <person name="Salamov A."/>
            <person name="Lindquist E."/>
            <person name="Shapiro H."/>
            <person name="Lucas S."/>
            <person name="Grigoriev I.V."/>
            <person name="Cande W.Z."/>
            <person name="Fulton C."/>
            <person name="Rokhsar D.S."/>
            <person name="Dawson S.C."/>
        </authorList>
    </citation>
    <scope>NUCLEOTIDE SEQUENCE [LARGE SCALE GENOMIC DNA]</scope>
    <source>
        <strain evidence="3 4">NEG-M</strain>
    </source>
</reference>
<dbReference type="InterPro" id="IPR036864">
    <property type="entry name" value="Zn2-C6_fun-type_DNA-bd_sf"/>
</dbReference>
<dbReference type="GO" id="GO:0000981">
    <property type="term" value="F:DNA-binding transcription factor activity, RNA polymerase II-specific"/>
    <property type="evidence" value="ECO:0007669"/>
    <property type="project" value="InterPro"/>
</dbReference>
<dbReference type="GeneID" id="8854691"/>
<protein>
    <submittedName>
        <fullName evidence="3">GAL4 domain-containing protein</fullName>
    </submittedName>
</protein>
<dbReference type="Gene3D" id="4.10.240.10">
    <property type="entry name" value="Zn(2)-C6 fungal-type DNA-binding domain"/>
    <property type="match status" value="1"/>
</dbReference>
<gene>
    <name evidence="3" type="ORF">NAEGRDRAFT_81025</name>
</gene>
<keyword evidence="4" id="KW-1185">Reference proteome</keyword>
<dbReference type="OrthoDB" id="1621678at2759"/>
<dbReference type="Pfam" id="PF00172">
    <property type="entry name" value="Zn_clus"/>
    <property type="match status" value="1"/>
</dbReference>
<dbReference type="SMART" id="SM00066">
    <property type="entry name" value="GAL4"/>
    <property type="match status" value="1"/>
</dbReference>
<organism evidence="4">
    <name type="scientific">Naegleria gruberi</name>
    <name type="common">Amoeba</name>
    <dbReference type="NCBI Taxonomy" id="5762"/>
    <lineage>
        <taxon>Eukaryota</taxon>
        <taxon>Discoba</taxon>
        <taxon>Heterolobosea</taxon>
        <taxon>Tetramitia</taxon>
        <taxon>Eutetramitia</taxon>
        <taxon>Vahlkampfiidae</taxon>
        <taxon>Naegleria</taxon>
    </lineage>
</organism>
<accession>D2VS00</accession>
<dbReference type="GO" id="GO:0008270">
    <property type="term" value="F:zinc ion binding"/>
    <property type="evidence" value="ECO:0007669"/>
    <property type="project" value="InterPro"/>
</dbReference>
<dbReference type="VEuPathDB" id="AmoebaDB:NAEGRDRAFT_81025"/>
<proteinExistence type="predicted"/>
<evidence type="ECO:0000313" key="4">
    <source>
        <dbReference type="Proteomes" id="UP000006671"/>
    </source>
</evidence>
<evidence type="ECO:0000259" key="2">
    <source>
        <dbReference type="PROSITE" id="PS50048"/>
    </source>
</evidence>
<evidence type="ECO:0000313" key="3">
    <source>
        <dbReference type="EMBL" id="EFC40333.1"/>
    </source>
</evidence>
<feature type="compositionally biased region" description="Basic and acidic residues" evidence="1">
    <location>
        <begin position="47"/>
        <end position="57"/>
    </location>
</feature>
<dbReference type="EMBL" id="GG738893">
    <property type="protein sequence ID" value="EFC40333.1"/>
    <property type="molecule type" value="Genomic_DNA"/>
</dbReference>
<evidence type="ECO:0000256" key="1">
    <source>
        <dbReference type="SAM" id="MobiDB-lite"/>
    </source>
</evidence>
<dbReference type="PROSITE" id="PS50048">
    <property type="entry name" value="ZN2_CY6_FUNGAL_2"/>
    <property type="match status" value="1"/>
</dbReference>
<sequence length="144" mass="16516">MDDEDILRLFGCGDDSVWTPSALYNPASEEVLNNTSNTFFNISPTEQESKNVEHPEDSTQQISSSLNLQITSDENNNGDEQKETFHPISCLRCRKAHSFCDRRIPKCERCINIGTECVYMETKRTRNAKEINESRKKKKTTSTF</sequence>
<dbReference type="SUPFAM" id="SSF57701">
    <property type="entry name" value="Zn2/Cys6 DNA-binding domain"/>
    <property type="match status" value="1"/>
</dbReference>
<dbReference type="InParanoid" id="D2VS00"/>
<dbReference type="AlphaFoldDB" id="D2VS00"/>
<feature type="domain" description="Zn(2)-C6 fungal-type" evidence="2">
    <location>
        <begin position="89"/>
        <end position="119"/>
    </location>
</feature>
<dbReference type="Proteomes" id="UP000006671">
    <property type="component" value="Unassembled WGS sequence"/>
</dbReference>
<dbReference type="PROSITE" id="PS00463">
    <property type="entry name" value="ZN2_CY6_FUNGAL_1"/>
    <property type="match status" value="1"/>
</dbReference>
<dbReference type="RefSeq" id="XP_002673077.1">
    <property type="nucleotide sequence ID" value="XM_002673031.1"/>
</dbReference>
<dbReference type="KEGG" id="ngr:NAEGRDRAFT_81025"/>
<feature type="region of interest" description="Disordered" evidence="1">
    <location>
        <begin position="42"/>
        <end position="63"/>
    </location>
</feature>
<dbReference type="CDD" id="cd00067">
    <property type="entry name" value="GAL4"/>
    <property type="match status" value="1"/>
</dbReference>